<proteinExistence type="predicted"/>
<evidence type="ECO:0000313" key="10">
    <source>
        <dbReference type="EMBL" id="MBI1685432.1"/>
    </source>
</evidence>
<feature type="transmembrane region" description="Helical" evidence="9">
    <location>
        <begin position="144"/>
        <end position="166"/>
    </location>
</feature>
<keyword evidence="11" id="KW-1185">Reference proteome</keyword>
<evidence type="ECO:0000256" key="9">
    <source>
        <dbReference type="SAM" id="Phobius"/>
    </source>
</evidence>
<feature type="transmembrane region" description="Helical" evidence="9">
    <location>
        <begin position="46"/>
        <end position="64"/>
    </location>
</feature>
<dbReference type="Proteomes" id="UP000639859">
    <property type="component" value="Unassembled WGS sequence"/>
</dbReference>
<keyword evidence="3" id="KW-0328">Glycosyltransferase</keyword>
<evidence type="ECO:0000256" key="8">
    <source>
        <dbReference type="SAM" id="MobiDB-lite"/>
    </source>
</evidence>
<sequence length="526" mass="56464">MELPRLAPGHLARRGRPCRERCGRSRRAAGRGEPRLTSSPSPDRRAWILAGGLLLAAAFAIRAWQFGNPLIHVDENFYLLVGDRMLHGALPYVDIWDRKPVGLFVLYAAIRLLGGDGIVQYQVVATLFAAGTALLIARLAAPAAGIVAATAAGLVYLLALPLAGGWGGQAPVFYNLLLVGAALAAFKALRSDDARSVRRLGCLAMLLVGLGLQLKYTVVFEGFAFGVLLLGVSWRVSKSWTRLALDAALWIGMALMPTVLALVFYAWRGETEAFVYANFLSIGARSGASEAELAWRLLKACRLLVPPLIGVGLAAWIGGWRARPGGKLAFGFAVAWLAAAIGGYLAFGTFFDHYALPLLAPLAVAMAPLFAARPRRLGVILATGLIAVMGIADGVAYVRGQAKRGGAAQMSELLAAIRPGLSQGLWVWNGDSILYHLTGAPMPSRWPFAGHLNLLREHGAIGVDQETEVRRILATKPGVIVDRTPRARDFNFAVVRIIDAELAAHYRVVKTVKLSKSSLVVYQRAD</sequence>
<comment type="subcellular location">
    <subcellularLocation>
        <location evidence="1">Cell membrane</location>
        <topology evidence="1">Multi-pass membrane protein</topology>
    </subcellularLocation>
</comment>
<feature type="transmembrane region" description="Helical" evidence="9">
    <location>
        <begin position="218"/>
        <end position="236"/>
    </location>
</feature>
<gene>
    <name evidence="10" type="ORF">I4Q42_17315</name>
</gene>
<feature type="transmembrane region" description="Helical" evidence="9">
    <location>
        <begin position="377"/>
        <end position="398"/>
    </location>
</feature>
<feature type="transmembrane region" description="Helical" evidence="9">
    <location>
        <begin position="118"/>
        <end position="137"/>
    </location>
</feature>
<keyword evidence="6 9" id="KW-1133">Transmembrane helix</keyword>
<evidence type="ECO:0000256" key="1">
    <source>
        <dbReference type="ARBA" id="ARBA00004651"/>
    </source>
</evidence>
<dbReference type="RefSeq" id="WP_198577345.1">
    <property type="nucleotide sequence ID" value="NZ_JADWOX010000013.1"/>
</dbReference>
<dbReference type="InterPro" id="IPR050297">
    <property type="entry name" value="LipidA_mod_glycosyltrf_83"/>
</dbReference>
<reference evidence="10 11" key="1">
    <citation type="submission" date="2020-11" db="EMBL/GenBank/DDBJ databases">
        <title>genome sequence of strain KACC 18849.</title>
        <authorList>
            <person name="Gao J."/>
            <person name="Zhang X."/>
        </authorList>
    </citation>
    <scope>NUCLEOTIDE SEQUENCE [LARGE SCALE GENOMIC DNA]</scope>
    <source>
        <strain evidence="10 11">KACC 18849</strain>
    </source>
</reference>
<organism evidence="10 11">
    <name type="scientific">Caulobacter hibisci</name>
    <dbReference type="NCBI Taxonomy" id="2035993"/>
    <lineage>
        <taxon>Bacteria</taxon>
        <taxon>Pseudomonadati</taxon>
        <taxon>Pseudomonadota</taxon>
        <taxon>Alphaproteobacteria</taxon>
        <taxon>Caulobacterales</taxon>
        <taxon>Caulobacteraceae</taxon>
        <taxon>Caulobacter</taxon>
    </lineage>
</organism>
<protein>
    <recommendedName>
        <fullName evidence="12">Glycosyltransferase RgtA/B/C/D-like domain-containing protein</fullName>
    </recommendedName>
</protein>
<keyword evidence="4" id="KW-0808">Transferase</keyword>
<evidence type="ECO:0000256" key="4">
    <source>
        <dbReference type="ARBA" id="ARBA00022679"/>
    </source>
</evidence>
<feature type="region of interest" description="Disordered" evidence="8">
    <location>
        <begin position="22"/>
        <end position="41"/>
    </location>
</feature>
<dbReference type="PANTHER" id="PTHR33908">
    <property type="entry name" value="MANNOSYLTRANSFERASE YKCB-RELATED"/>
    <property type="match status" value="1"/>
</dbReference>
<evidence type="ECO:0000256" key="6">
    <source>
        <dbReference type="ARBA" id="ARBA00022989"/>
    </source>
</evidence>
<feature type="transmembrane region" description="Helical" evidence="9">
    <location>
        <begin position="354"/>
        <end position="371"/>
    </location>
</feature>
<feature type="transmembrane region" description="Helical" evidence="9">
    <location>
        <begin position="172"/>
        <end position="189"/>
    </location>
</feature>
<evidence type="ECO:0000256" key="7">
    <source>
        <dbReference type="ARBA" id="ARBA00023136"/>
    </source>
</evidence>
<keyword evidence="7 9" id="KW-0472">Membrane</keyword>
<evidence type="ECO:0008006" key="12">
    <source>
        <dbReference type="Google" id="ProtNLM"/>
    </source>
</evidence>
<feature type="transmembrane region" description="Helical" evidence="9">
    <location>
        <begin position="328"/>
        <end position="347"/>
    </location>
</feature>
<accession>A0ABS0T3L7</accession>
<evidence type="ECO:0000256" key="3">
    <source>
        <dbReference type="ARBA" id="ARBA00022676"/>
    </source>
</evidence>
<evidence type="ECO:0000256" key="5">
    <source>
        <dbReference type="ARBA" id="ARBA00022692"/>
    </source>
</evidence>
<dbReference type="EMBL" id="JADWOX010000013">
    <property type="protein sequence ID" value="MBI1685432.1"/>
    <property type="molecule type" value="Genomic_DNA"/>
</dbReference>
<keyword evidence="5 9" id="KW-0812">Transmembrane</keyword>
<evidence type="ECO:0000256" key="2">
    <source>
        <dbReference type="ARBA" id="ARBA00022475"/>
    </source>
</evidence>
<keyword evidence="2" id="KW-1003">Cell membrane</keyword>
<evidence type="ECO:0000313" key="11">
    <source>
        <dbReference type="Proteomes" id="UP000639859"/>
    </source>
</evidence>
<dbReference type="PANTHER" id="PTHR33908:SF11">
    <property type="entry name" value="MEMBRANE PROTEIN"/>
    <property type="match status" value="1"/>
</dbReference>
<name>A0ABS0T3L7_9CAUL</name>
<feature type="transmembrane region" description="Helical" evidence="9">
    <location>
        <begin position="248"/>
        <end position="267"/>
    </location>
</feature>
<comment type="caution">
    <text evidence="10">The sequence shown here is derived from an EMBL/GenBank/DDBJ whole genome shotgun (WGS) entry which is preliminary data.</text>
</comment>